<keyword evidence="7" id="KW-0169">Cobalamin biosynthesis</keyword>
<evidence type="ECO:0000256" key="7">
    <source>
        <dbReference type="HAMAP-Rule" id="MF_00027"/>
    </source>
</evidence>
<feature type="site" description="Increases nucleophilicity of active site Cys" evidence="7">
    <location>
        <position position="454"/>
    </location>
</feature>
<keyword evidence="2 7" id="KW-0436">Ligase</keyword>
<dbReference type="STRING" id="1121421.SAMN02745123_02102"/>
<comment type="miscellaneous">
    <text evidence="7">The a and c carboxylates of cobyrinate are activated for nucleophilic attack via formation of a phosphorylated intermediate by ATP. CbiA catalyzes first the amidation of the c-carboxylate, and then that of the a-carboxylate.</text>
</comment>
<dbReference type="UniPathway" id="UPA00148">
    <property type="reaction ID" value="UER00231"/>
</dbReference>
<dbReference type="NCBIfam" id="NF002204">
    <property type="entry name" value="PRK01077.1"/>
    <property type="match status" value="1"/>
</dbReference>
<dbReference type="Gene3D" id="3.40.50.300">
    <property type="entry name" value="P-loop containing nucleotide triphosphate hydrolases"/>
    <property type="match status" value="1"/>
</dbReference>
<comment type="pathway">
    <text evidence="7">Cofactor biosynthesis; adenosylcobalamin biosynthesis; cob(II)yrinate a,c-diamide from sirohydrochlorin (anaerobic route): step 10/10.</text>
</comment>
<dbReference type="EC" id="6.3.5.11" evidence="7"/>
<dbReference type="Proteomes" id="UP000183997">
    <property type="component" value="Unassembled WGS sequence"/>
</dbReference>
<evidence type="ECO:0000313" key="10">
    <source>
        <dbReference type="EMBL" id="SHK50538.1"/>
    </source>
</evidence>
<evidence type="ECO:0000256" key="4">
    <source>
        <dbReference type="ARBA" id="ARBA00022840"/>
    </source>
</evidence>
<sequence>MTYTYKIPRLLVGAPQGRSGKTTITVGLIAALTARGLKVQPFKKGPDFIDPSWLTKVAGRTCRNLDSYLMPREAIRSTFIRHASQSDIAIIEGAMGLFDGVDVQGSGSAAEIAKIVQAPVLLVVNCTRMTRSVAAMVNGFANFDPQVKVGGVILNQVARSRHEKVLRAAVAEYCDVPVLGVMPKGTQFTIPDRHLGLIPAGENEALMDAVKQIGQAAENHLDIDAILQVARDWPTLQEDREISAAVEIHWHRAGDRPAEQQGPRIGVIKDRSFSFYYPENLEALAEAGAQLVQISAIEDAALPALDGLYIGGGFPEVLAEELERNHSFRQHLRQMIEQGLPVYAECGGLMYLGRRIHWEDKSYEMVGALPLDVEMLKKPQGHGYMHLEVLPGTPYFPAGKLVRGHEFHNSRVVDLPKDLTKVGCQFAFRVQRGHGINGEFDGVRYKNVLALYNHIHAVAEPNWASHFVNLARAWQTNRLY</sequence>
<comment type="cofactor">
    <cofactor evidence="1 7">
        <name>Mg(2+)</name>
        <dbReference type="ChEBI" id="CHEBI:18420"/>
    </cofactor>
</comment>
<name>A0A1M6T192_9FIRM</name>
<keyword evidence="3 7" id="KW-0547">Nucleotide-binding</keyword>
<proteinExistence type="inferred from homology"/>
<dbReference type="GO" id="GO:0009236">
    <property type="term" value="P:cobalamin biosynthetic process"/>
    <property type="evidence" value="ECO:0007669"/>
    <property type="project" value="UniProtKB-UniRule"/>
</dbReference>
<dbReference type="InterPro" id="IPR011698">
    <property type="entry name" value="GATase_3"/>
</dbReference>
<dbReference type="HAMAP" id="MF_00027">
    <property type="entry name" value="CobB_CbiA"/>
    <property type="match status" value="1"/>
</dbReference>
<organism evidence="10 11">
    <name type="scientific">Desulforamulus aeronauticus DSM 10349</name>
    <dbReference type="NCBI Taxonomy" id="1121421"/>
    <lineage>
        <taxon>Bacteria</taxon>
        <taxon>Bacillati</taxon>
        <taxon>Bacillota</taxon>
        <taxon>Clostridia</taxon>
        <taxon>Eubacteriales</taxon>
        <taxon>Peptococcaceae</taxon>
        <taxon>Desulforamulus</taxon>
    </lineage>
</organism>
<keyword evidence="5 7" id="KW-0460">Magnesium</keyword>
<dbReference type="PANTHER" id="PTHR43873:SF1">
    <property type="entry name" value="COBYRINATE A,C-DIAMIDE SYNTHASE"/>
    <property type="match status" value="1"/>
</dbReference>
<dbReference type="EMBL" id="FRAR01000015">
    <property type="protein sequence ID" value="SHK50538.1"/>
    <property type="molecule type" value="Genomic_DNA"/>
</dbReference>
<feature type="domain" description="CobQ/CobB/MinD/ParA nucleotide binding" evidence="8">
    <location>
        <begin position="14"/>
        <end position="194"/>
    </location>
</feature>
<dbReference type="Pfam" id="PF01656">
    <property type="entry name" value="CbiA"/>
    <property type="match status" value="1"/>
</dbReference>
<dbReference type="OrthoDB" id="9764035at2"/>
<dbReference type="InterPro" id="IPR027417">
    <property type="entry name" value="P-loop_NTPase"/>
</dbReference>
<dbReference type="PROSITE" id="PS51274">
    <property type="entry name" value="GATASE_COBBQ"/>
    <property type="match status" value="1"/>
</dbReference>
<evidence type="ECO:0000256" key="2">
    <source>
        <dbReference type="ARBA" id="ARBA00022598"/>
    </source>
</evidence>
<keyword evidence="4 7" id="KW-0067">ATP-binding</keyword>
<reference evidence="11" key="1">
    <citation type="submission" date="2016-11" db="EMBL/GenBank/DDBJ databases">
        <authorList>
            <person name="Varghese N."/>
            <person name="Submissions S."/>
        </authorList>
    </citation>
    <scope>NUCLEOTIDE SEQUENCE [LARGE SCALE GENOMIC DNA]</scope>
    <source>
        <strain evidence="11">DSM 10349</strain>
    </source>
</reference>
<dbReference type="InterPro" id="IPR004484">
    <property type="entry name" value="CbiA/CobB_synth"/>
</dbReference>
<dbReference type="GO" id="GO:0005524">
    <property type="term" value="F:ATP binding"/>
    <property type="evidence" value="ECO:0007669"/>
    <property type="project" value="UniProtKB-UniRule"/>
</dbReference>
<evidence type="ECO:0000256" key="5">
    <source>
        <dbReference type="ARBA" id="ARBA00022842"/>
    </source>
</evidence>
<evidence type="ECO:0000256" key="3">
    <source>
        <dbReference type="ARBA" id="ARBA00022741"/>
    </source>
</evidence>
<feature type="domain" description="CobB/CobQ-like glutamine amidotransferase" evidence="9">
    <location>
        <begin position="264"/>
        <end position="458"/>
    </location>
</feature>
<dbReference type="InterPro" id="IPR002586">
    <property type="entry name" value="CobQ/CobB/MinD/ParA_Nub-bd_dom"/>
</dbReference>
<dbReference type="SUPFAM" id="SSF52540">
    <property type="entry name" value="P-loop containing nucleoside triphosphate hydrolases"/>
    <property type="match status" value="1"/>
</dbReference>
<comment type="similarity">
    <text evidence="7">Belongs to the CobB/CbiA family.</text>
</comment>
<protein>
    <recommendedName>
        <fullName evidence="7">Cobyrinate a,c-diamide synthase</fullName>
        <ecNumber evidence="7">6.3.5.11</ecNumber>
    </recommendedName>
    <alternativeName>
        <fullName evidence="7">Cobyrinic acid a,c-diamide synthetase</fullName>
    </alternativeName>
</protein>
<dbReference type="PANTHER" id="PTHR43873">
    <property type="entry name" value="COBYRINATE A,C-DIAMIDE SYNTHASE"/>
    <property type="match status" value="1"/>
</dbReference>
<accession>A0A1M6T192</accession>
<evidence type="ECO:0000256" key="6">
    <source>
        <dbReference type="ARBA" id="ARBA00022962"/>
    </source>
</evidence>
<evidence type="ECO:0000256" key="1">
    <source>
        <dbReference type="ARBA" id="ARBA00001946"/>
    </source>
</evidence>
<comment type="domain">
    <text evidence="7">Comprises of two domains. The C-terminal domain contains the binding site for glutamine and catalyzes the hydrolysis of this substrate to glutamate and ammonia. The N-terminal domain is anticipated to bind ATP and cobyrinate and catalyzes the ultimate synthesis of the diamide product. The ammonia produced via the glutaminase domain is probably translocated to the adjacent domain via a molecular tunnel, where it reacts with an activated intermediate.</text>
</comment>
<comment type="function">
    <text evidence="7">Catalyzes the ATP-dependent amidation of the two carboxylate groups at positions a and c of cobyrinate, using either L-glutamine or ammonia as the nitrogen source.</text>
</comment>
<dbReference type="RefSeq" id="WP_072913996.1">
    <property type="nucleotide sequence ID" value="NZ_FRAR01000015.1"/>
</dbReference>
<dbReference type="NCBIfam" id="TIGR00379">
    <property type="entry name" value="cobB"/>
    <property type="match status" value="1"/>
</dbReference>
<keyword evidence="11" id="KW-1185">Reference proteome</keyword>
<evidence type="ECO:0000259" key="9">
    <source>
        <dbReference type="Pfam" id="PF07685"/>
    </source>
</evidence>
<evidence type="ECO:0000259" key="8">
    <source>
        <dbReference type="Pfam" id="PF01656"/>
    </source>
</evidence>
<dbReference type="Gene3D" id="3.40.50.880">
    <property type="match status" value="1"/>
</dbReference>
<dbReference type="Pfam" id="PF07685">
    <property type="entry name" value="GATase_3"/>
    <property type="match status" value="1"/>
</dbReference>
<feature type="active site" description="Nucleophile" evidence="7">
    <location>
        <position position="346"/>
    </location>
</feature>
<dbReference type="AlphaFoldDB" id="A0A1M6T192"/>
<dbReference type="CDD" id="cd05388">
    <property type="entry name" value="CobB_N"/>
    <property type="match status" value="1"/>
</dbReference>
<keyword evidence="6 7" id="KW-0315">Glutamine amidotransferase</keyword>
<evidence type="ECO:0000313" key="11">
    <source>
        <dbReference type="Proteomes" id="UP000183997"/>
    </source>
</evidence>
<dbReference type="CDD" id="cd03130">
    <property type="entry name" value="GATase1_CobB"/>
    <property type="match status" value="1"/>
</dbReference>
<dbReference type="InterPro" id="IPR029062">
    <property type="entry name" value="Class_I_gatase-like"/>
</dbReference>
<dbReference type="SUPFAM" id="SSF52317">
    <property type="entry name" value="Class I glutamine amidotransferase-like"/>
    <property type="match status" value="1"/>
</dbReference>
<dbReference type="GO" id="GO:0042242">
    <property type="term" value="F:cobyrinic acid a,c-diamide synthase activity"/>
    <property type="evidence" value="ECO:0007669"/>
    <property type="project" value="UniProtKB-UniRule"/>
</dbReference>
<comment type="catalytic activity">
    <reaction evidence="7">
        <text>cob(II)yrinate + 2 L-glutamine + 2 ATP + 2 H2O = cob(II)yrinate a,c diamide + 2 L-glutamate + 2 ADP + 2 phosphate + 2 H(+)</text>
        <dbReference type="Rhea" id="RHEA:26289"/>
        <dbReference type="ChEBI" id="CHEBI:15377"/>
        <dbReference type="ChEBI" id="CHEBI:15378"/>
        <dbReference type="ChEBI" id="CHEBI:29985"/>
        <dbReference type="ChEBI" id="CHEBI:30616"/>
        <dbReference type="ChEBI" id="CHEBI:43474"/>
        <dbReference type="ChEBI" id="CHEBI:58359"/>
        <dbReference type="ChEBI" id="CHEBI:58537"/>
        <dbReference type="ChEBI" id="CHEBI:58894"/>
        <dbReference type="ChEBI" id="CHEBI:456216"/>
        <dbReference type="EC" id="6.3.5.11"/>
    </reaction>
</comment>
<gene>
    <name evidence="7" type="primary">cbiA</name>
    <name evidence="10" type="ORF">SAMN02745123_02102</name>
</gene>